<comment type="caution">
    <text evidence="11">The sequence shown here is derived from an EMBL/GenBank/DDBJ whole genome shotgun (WGS) entry which is preliminary data.</text>
</comment>
<evidence type="ECO:0000259" key="10">
    <source>
        <dbReference type="PROSITE" id="PS51998"/>
    </source>
</evidence>
<feature type="compositionally biased region" description="Low complexity" evidence="8">
    <location>
        <begin position="1204"/>
        <end position="1220"/>
    </location>
</feature>
<dbReference type="PANTHER" id="PTHR10742:SF410">
    <property type="entry name" value="LYSINE-SPECIFIC HISTONE DEMETHYLASE 2"/>
    <property type="match status" value="1"/>
</dbReference>
<keyword evidence="7" id="KW-0539">Nucleus</keyword>
<dbReference type="Pfam" id="PF08236">
    <property type="entry name" value="SRI"/>
    <property type="match status" value="1"/>
</dbReference>
<dbReference type="SUPFAM" id="SSF109715">
    <property type="entry name" value="DEK C-terminal domain"/>
    <property type="match status" value="1"/>
</dbReference>
<dbReference type="PRINTS" id="PR00419">
    <property type="entry name" value="ADXRDTASE"/>
</dbReference>
<feature type="compositionally biased region" description="Basic residues" evidence="8">
    <location>
        <begin position="889"/>
        <end position="902"/>
    </location>
</feature>
<keyword evidence="12" id="KW-1185">Reference proteome</keyword>
<feature type="compositionally biased region" description="Basic and acidic residues" evidence="8">
    <location>
        <begin position="1174"/>
        <end position="1196"/>
    </location>
</feature>
<dbReference type="SUPFAM" id="SSF46689">
    <property type="entry name" value="Homeodomain-like"/>
    <property type="match status" value="1"/>
</dbReference>
<feature type="region of interest" description="Disordered" evidence="8">
    <location>
        <begin position="357"/>
        <end position="472"/>
    </location>
</feature>
<dbReference type="SUPFAM" id="SSF54373">
    <property type="entry name" value="FAD-linked reductases, C-terminal domain"/>
    <property type="match status" value="1"/>
</dbReference>
<evidence type="ECO:0000256" key="7">
    <source>
        <dbReference type="ARBA" id="ARBA00023242"/>
    </source>
</evidence>
<keyword evidence="5" id="KW-0274">FAD</keyword>
<feature type="domain" description="SWIRM" evidence="9">
    <location>
        <begin position="61"/>
        <end position="121"/>
    </location>
</feature>
<dbReference type="InterPro" id="IPR036188">
    <property type="entry name" value="FAD/NAD-bd_sf"/>
</dbReference>
<protein>
    <recommendedName>
        <fullName evidence="13">Lysine-specific histone demethylase 1</fullName>
    </recommendedName>
</protein>
<comment type="similarity">
    <text evidence="3">Belongs to the flavin monoamine oxidase family.</text>
</comment>
<accession>A0AAV1IJQ2</accession>
<dbReference type="Gene3D" id="1.10.10.60">
    <property type="entry name" value="Homeodomain-like"/>
    <property type="match status" value="1"/>
</dbReference>
<feature type="region of interest" description="Disordered" evidence="8">
    <location>
        <begin position="1158"/>
        <end position="1249"/>
    </location>
</feature>
<dbReference type="InterPro" id="IPR036388">
    <property type="entry name" value="WH-like_DNA-bd_sf"/>
</dbReference>
<dbReference type="Gene3D" id="3.50.50.60">
    <property type="entry name" value="FAD/NAD(P)-binding domain"/>
    <property type="match status" value="2"/>
</dbReference>
<evidence type="ECO:0008006" key="13">
    <source>
        <dbReference type="Google" id="ProtNLM"/>
    </source>
</evidence>
<dbReference type="InterPro" id="IPR050281">
    <property type="entry name" value="Flavin_monoamine_oxidase"/>
</dbReference>
<name>A0AAV1IJQ2_9CHLO</name>
<evidence type="ECO:0000259" key="9">
    <source>
        <dbReference type="PROSITE" id="PS50934"/>
    </source>
</evidence>
<feature type="compositionally biased region" description="Basic and acidic residues" evidence="8">
    <location>
        <begin position="537"/>
        <end position="550"/>
    </location>
</feature>
<dbReference type="GO" id="GO:0016705">
    <property type="term" value="F:oxidoreductase activity, acting on paired donors, with incorporation or reduction of molecular oxygen"/>
    <property type="evidence" value="ECO:0007669"/>
    <property type="project" value="UniProtKB-ARBA"/>
</dbReference>
<dbReference type="GO" id="GO:0141052">
    <property type="term" value="F:histone H3 demethylase activity"/>
    <property type="evidence" value="ECO:0007669"/>
    <property type="project" value="UniProtKB-ARBA"/>
</dbReference>
<dbReference type="Proteomes" id="UP001314263">
    <property type="component" value="Unassembled WGS sequence"/>
</dbReference>
<feature type="region of interest" description="Disordered" evidence="8">
    <location>
        <begin position="1092"/>
        <end position="1130"/>
    </location>
</feature>
<evidence type="ECO:0000313" key="11">
    <source>
        <dbReference type="EMBL" id="CAK0786876.1"/>
    </source>
</evidence>
<dbReference type="InterPro" id="IPR013257">
    <property type="entry name" value="SRI"/>
</dbReference>
<dbReference type="GO" id="GO:0005694">
    <property type="term" value="C:chromosome"/>
    <property type="evidence" value="ECO:0007669"/>
    <property type="project" value="InterPro"/>
</dbReference>
<gene>
    <name evidence="11" type="ORF">CVIRNUC_010090</name>
</gene>
<dbReference type="Pfam" id="PF08766">
    <property type="entry name" value="DEK_C"/>
    <property type="match status" value="1"/>
</dbReference>
<feature type="compositionally biased region" description="Acidic residues" evidence="8">
    <location>
        <begin position="875"/>
        <end position="885"/>
    </location>
</feature>
<comment type="subcellular location">
    <subcellularLocation>
        <location evidence="2">Nucleus</location>
    </subcellularLocation>
</comment>
<organism evidence="11 12">
    <name type="scientific">Coccomyxa viridis</name>
    <dbReference type="NCBI Taxonomy" id="1274662"/>
    <lineage>
        <taxon>Eukaryota</taxon>
        <taxon>Viridiplantae</taxon>
        <taxon>Chlorophyta</taxon>
        <taxon>core chlorophytes</taxon>
        <taxon>Trebouxiophyceae</taxon>
        <taxon>Trebouxiophyceae incertae sedis</taxon>
        <taxon>Coccomyxaceae</taxon>
        <taxon>Coccomyxa</taxon>
    </lineage>
</organism>
<dbReference type="InterPro" id="IPR007526">
    <property type="entry name" value="SWIRM"/>
</dbReference>
<feature type="compositionally biased region" description="Acidic residues" evidence="8">
    <location>
        <begin position="906"/>
        <end position="921"/>
    </location>
</feature>
<evidence type="ECO:0000256" key="4">
    <source>
        <dbReference type="ARBA" id="ARBA00022630"/>
    </source>
</evidence>
<dbReference type="InterPro" id="IPR002937">
    <property type="entry name" value="Amino_oxidase"/>
</dbReference>
<proteinExistence type="inferred from homology"/>
<evidence type="ECO:0000256" key="5">
    <source>
        <dbReference type="ARBA" id="ARBA00022827"/>
    </source>
</evidence>
<evidence type="ECO:0000256" key="1">
    <source>
        <dbReference type="ARBA" id="ARBA00001974"/>
    </source>
</evidence>
<keyword evidence="4" id="KW-0285">Flavoprotein</keyword>
<feature type="domain" description="DEK-C" evidence="10">
    <location>
        <begin position="131"/>
        <end position="186"/>
    </location>
</feature>
<keyword evidence="6" id="KW-0560">Oxidoreductase</keyword>
<reference evidence="11 12" key="1">
    <citation type="submission" date="2023-10" db="EMBL/GenBank/DDBJ databases">
        <authorList>
            <person name="Maclean D."/>
            <person name="Macfadyen A."/>
        </authorList>
    </citation>
    <scope>NUCLEOTIDE SEQUENCE [LARGE SCALE GENOMIC DNA]</scope>
</reference>
<dbReference type="InterPro" id="IPR014876">
    <property type="entry name" value="DEK_C"/>
</dbReference>
<evidence type="ECO:0000256" key="2">
    <source>
        <dbReference type="ARBA" id="ARBA00004123"/>
    </source>
</evidence>
<feature type="compositionally biased region" description="Low complexity" evidence="8">
    <location>
        <begin position="359"/>
        <end position="375"/>
    </location>
</feature>
<dbReference type="PROSITE" id="PS51998">
    <property type="entry name" value="DEK_C"/>
    <property type="match status" value="1"/>
</dbReference>
<dbReference type="PROSITE" id="PS50934">
    <property type="entry name" value="SWIRM"/>
    <property type="match status" value="1"/>
</dbReference>
<feature type="compositionally biased region" description="Low complexity" evidence="8">
    <location>
        <begin position="458"/>
        <end position="472"/>
    </location>
</feature>
<dbReference type="SUPFAM" id="SSF51905">
    <property type="entry name" value="FAD/NAD(P)-binding domain"/>
    <property type="match status" value="2"/>
</dbReference>
<comment type="cofactor">
    <cofactor evidence="1">
        <name>FAD</name>
        <dbReference type="ChEBI" id="CHEBI:57692"/>
    </cofactor>
</comment>
<evidence type="ECO:0000256" key="8">
    <source>
        <dbReference type="SAM" id="MobiDB-lite"/>
    </source>
</evidence>
<dbReference type="InterPro" id="IPR009057">
    <property type="entry name" value="Homeodomain-like_sf"/>
</dbReference>
<feature type="compositionally biased region" description="Polar residues" evidence="8">
    <location>
        <begin position="440"/>
        <end position="455"/>
    </location>
</feature>
<dbReference type="EMBL" id="CAUYUE010000015">
    <property type="protein sequence ID" value="CAK0786876.1"/>
    <property type="molecule type" value="Genomic_DNA"/>
</dbReference>
<dbReference type="Pfam" id="PF01593">
    <property type="entry name" value="Amino_oxidase"/>
    <property type="match status" value="2"/>
</dbReference>
<evidence type="ECO:0000256" key="3">
    <source>
        <dbReference type="ARBA" id="ARBA00005995"/>
    </source>
</evidence>
<feature type="region of interest" description="Disordered" evidence="8">
    <location>
        <begin position="875"/>
        <end position="953"/>
    </location>
</feature>
<evidence type="ECO:0000256" key="6">
    <source>
        <dbReference type="ARBA" id="ARBA00023002"/>
    </source>
</evidence>
<dbReference type="Gene3D" id="1.10.10.10">
    <property type="entry name" value="Winged helix-like DNA-binding domain superfamily/Winged helix DNA-binding domain"/>
    <property type="match status" value="1"/>
</dbReference>
<dbReference type="PANTHER" id="PTHR10742">
    <property type="entry name" value="FLAVIN MONOAMINE OXIDASE"/>
    <property type="match status" value="1"/>
</dbReference>
<sequence length="1321" mass="141783">MVQTQYGLRARAAYKTSHQKAALSSDDQHAPGAAATVAAGFRPGVLTKPELLSFAGVQNDYLRAREIILQKWDADVGQHLTLQSCLDAAGELPDQVMSDAYTFLQQQGCINMGVPAGGPDLPQQPEQEPEGPTEDDIIQGLYEILQDADLEETTEKMVRKQLQSRLGVDLSDRKAFIKEQVTLFIHGKMKVPGKKRKDRPAKLGKVVIVGAGPAGLAAAKHLQRCGVEAVVLEARDRVGGRVHSYTGGGFSGPIDLGASLITGTATDVAKGLRPDPSAVVARQLGISLHTLDSALPLYDALTGQRIGEELDRQLELVRDTLMDDARERVDLLGEEATQNESLGAALEQAYAARFAQGVSSAPAGSQQPQQSSAEPNVHPESQQDMCNHGSAAPTEAAAGQEVPEQASEAPQPDLAPLDQSAKAEEGTETAAGDLTARQPKPSTVSEPVQEPSSADTLAEAGDAQEGGAAAAAAVHAVPGEAAAAGASVAETAPAAMPADTMPDAALVSEASAAADSGVAETPTAAAEGSQPDASGAEAKHEEPEQELPKSLDELSQRILDWHWSHLEYGCCAPLHKVSLAHWNQDEEYGGFGGPHCMVVGGYGAIMAGLAQNLDIRFGKAVTGIAERGKGIAVTTADGETFEGSAVIVTLPLGCLKSGDISFEPSLPEWKTDAIAKLGYGNLNKVIMEFPEAFWEGSVDYFGAAVPGGAAARGRCFMFWNLQRFAQKPILTAVVAGAAAEECEERPSEEMTAAAMAVLRRLFGDAIPDPVASVATRWGSDEYARGSYSYVAVGSSAKTYDDLATPVRRRILFAGEHTCKEHPDTVGGAMLTGVREAVRAFHALRGEDSFGRAAAAQVDRDAVRKRRKGEPVEIELEEAEMFEDDEQPARKRKQQGKAPKKRKSVEEEQEEQEELEPEELEELAGLQAKRARRAGARSPELPMTAAEREAEARRREALRDQHKLIYRALYSAGEGDMSPVQELLASTSTEMQSQLLSSILKSDRKIQGRLAADLDCLRALDLWMIDLIPDTRAFQILEDILKVLGALPVPKHMLETSGVKATVADRLTGHGKSSTRTLAKQVLNRWDPKLASAPAALPEPEPVPEAPSRASSAPGTPSLGPGNAARSEDDESDIMDEELLLMLERQKELEALAKAAEEDLERDRAEGADIPAIRAFEDFKKKMRRRGDSDKKRAEKLARRHARAKAALQEAEAEGEQPGQQSNGHAHAGSSRQASRSNGKSRRSHGQLEESVASFVSSILTPLFKAHKLSKEDFKWVSRKSVNKVIENHKGKPSEGFMSAEREVKIRKMVEGYIKARKRGAT</sequence>
<feature type="region of interest" description="Disordered" evidence="8">
    <location>
        <begin position="511"/>
        <end position="550"/>
    </location>
</feature>
<evidence type="ECO:0000313" key="12">
    <source>
        <dbReference type="Proteomes" id="UP001314263"/>
    </source>
</evidence>
<dbReference type="GO" id="GO:0006355">
    <property type="term" value="P:regulation of DNA-templated transcription"/>
    <property type="evidence" value="ECO:0007669"/>
    <property type="project" value="InterPro"/>
</dbReference>